<dbReference type="Proteomes" id="UP001172788">
    <property type="component" value="Unassembled WGS sequence"/>
</dbReference>
<evidence type="ECO:0000313" key="6">
    <source>
        <dbReference type="Proteomes" id="UP001172791"/>
    </source>
</evidence>
<keyword evidence="1" id="KW-0378">Hydrolase</keyword>
<evidence type="ECO:0000313" key="3">
    <source>
        <dbReference type="EMBL" id="MDN4575860.1"/>
    </source>
</evidence>
<feature type="domain" description="AB hydrolase-1" evidence="2">
    <location>
        <begin position="69"/>
        <end position="294"/>
    </location>
</feature>
<protein>
    <submittedName>
        <fullName evidence="3">3-oxoadipate enol-lactonase</fullName>
    </submittedName>
</protein>
<dbReference type="GO" id="GO:0042952">
    <property type="term" value="P:beta-ketoadipate pathway"/>
    <property type="evidence" value="ECO:0007669"/>
    <property type="project" value="InterPro"/>
</dbReference>
<accession>A0AAW7MST1</accession>
<name>A0AAW7MST1_9BURK</name>
<dbReference type="EMBL" id="QAIC01000042">
    <property type="protein sequence ID" value="MDN4575860.1"/>
    <property type="molecule type" value="Genomic_DNA"/>
</dbReference>
<evidence type="ECO:0000313" key="4">
    <source>
        <dbReference type="EMBL" id="MDN4580962.1"/>
    </source>
</evidence>
<dbReference type="InterPro" id="IPR029058">
    <property type="entry name" value="AB_hydrolase_fold"/>
</dbReference>
<dbReference type="GO" id="GO:0016020">
    <property type="term" value="C:membrane"/>
    <property type="evidence" value="ECO:0007669"/>
    <property type="project" value="TreeGrafter"/>
</dbReference>
<gene>
    <name evidence="3" type="primary">pcaD</name>
    <name evidence="3" type="ORF">DBA34_21670</name>
    <name evidence="4" type="ORF">DBB29_22915</name>
</gene>
<dbReference type="PANTHER" id="PTHR43798">
    <property type="entry name" value="MONOACYLGLYCEROL LIPASE"/>
    <property type="match status" value="1"/>
</dbReference>
<dbReference type="Proteomes" id="UP001172791">
    <property type="component" value="Unassembled WGS sequence"/>
</dbReference>
<organism evidence="3 6">
    <name type="scientific">Pandoraea cepalis</name>
    <dbReference type="NCBI Taxonomy" id="2508294"/>
    <lineage>
        <taxon>Bacteria</taxon>
        <taxon>Pseudomonadati</taxon>
        <taxon>Pseudomonadota</taxon>
        <taxon>Betaproteobacteria</taxon>
        <taxon>Burkholderiales</taxon>
        <taxon>Burkholderiaceae</taxon>
        <taxon>Pandoraea</taxon>
    </lineage>
</organism>
<dbReference type="NCBIfam" id="TIGR02427">
    <property type="entry name" value="protocat_pcaD"/>
    <property type="match status" value="1"/>
</dbReference>
<dbReference type="Pfam" id="PF00561">
    <property type="entry name" value="Abhydrolase_1"/>
    <property type="match status" value="1"/>
</dbReference>
<evidence type="ECO:0000313" key="5">
    <source>
        <dbReference type="Proteomes" id="UP001172788"/>
    </source>
</evidence>
<dbReference type="Gene3D" id="3.40.50.1820">
    <property type="entry name" value="alpha/beta hydrolase"/>
    <property type="match status" value="1"/>
</dbReference>
<proteinExistence type="predicted"/>
<reference evidence="3" key="1">
    <citation type="submission" date="2018-04" db="EMBL/GenBank/DDBJ databases">
        <authorList>
            <person name="Jy Z."/>
        </authorList>
    </citation>
    <scope>NUCLEOTIDE SEQUENCE</scope>
    <source>
        <strain evidence="4">AS13</strain>
        <strain evidence="3">LA18</strain>
    </source>
</reference>
<dbReference type="GO" id="GO:0047570">
    <property type="term" value="F:3-oxoadipate enol-lactonase activity"/>
    <property type="evidence" value="ECO:0007669"/>
    <property type="project" value="InterPro"/>
</dbReference>
<dbReference type="InterPro" id="IPR026968">
    <property type="entry name" value="PcaD/CatD"/>
</dbReference>
<dbReference type="AlphaFoldDB" id="A0AAW7MST1"/>
<dbReference type="InterPro" id="IPR050266">
    <property type="entry name" value="AB_hydrolase_sf"/>
</dbReference>
<sequence length="314" mass="33747">MCTSHRGAAQCCPATTVRQQKSKVPDIIRNIPLHLHHFANASTRFGGPLTMKVSANGASIHYAVEGHGPWVTLAHPLGADLTIWDDLVPDLAAHFRVLRYDSRGHGRSDVPAGPYTIEQLAADATALLNSLEIPRTHFVGISMGGAVAQQVALDAPERIASLTLIDTTAGYDEADAKVFRQRATQAREQGMKALADGTLERWLGERFRKRHPETSERVRALVAKAHPEGFAAACEALAAFDVRTRLSEIDAPTLVLVGENDPSTPPAVARRIASGIAGARLEIVPDAAHLSIVEQKQFVTNALATFLLEASSNV</sequence>
<keyword evidence="5" id="KW-1185">Reference proteome</keyword>
<comment type="caution">
    <text evidence="3">The sequence shown here is derived from an EMBL/GenBank/DDBJ whole genome shotgun (WGS) entry which is preliminary data.</text>
</comment>
<evidence type="ECO:0000259" key="2">
    <source>
        <dbReference type="Pfam" id="PF00561"/>
    </source>
</evidence>
<dbReference type="EMBL" id="QAID01000045">
    <property type="protein sequence ID" value="MDN4580962.1"/>
    <property type="molecule type" value="Genomic_DNA"/>
</dbReference>
<dbReference type="InterPro" id="IPR000073">
    <property type="entry name" value="AB_hydrolase_1"/>
</dbReference>
<dbReference type="SUPFAM" id="SSF53474">
    <property type="entry name" value="alpha/beta-Hydrolases"/>
    <property type="match status" value="1"/>
</dbReference>
<dbReference type="PRINTS" id="PR00111">
    <property type="entry name" value="ABHYDROLASE"/>
</dbReference>
<dbReference type="PANTHER" id="PTHR43798:SF31">
    <property type="entry name" value="AB HYDROLASE SUPERFAMILY PROTEIN YCLE"/>
    <property type="match status" value="1"/>
</dbReference>
<evidence type="ECO:0000256" key="1">
    <source>
        <dbReference type="ARBA" id="ARBA00022801"/>
    </source>
</evidence>